<evidence type="ECO:0000259" key="1">
    <source>
        <dbReference type="Pfam" id="PF16473"/>
    </source>
</evidence>
<dbReference type="InterPro" id="IPR012337">
    <property type="entry name" value="RNaseH-like_sf"/>
</dbReference>
<dbReference type="EMBL" id="MN739515">
    <property type="protein sequence ID" value="QHT09784.1"/>
    <property type="molecule type" value="Genomic_DNA"/>
</dbReference>
<protein>
    <recommendedName>
        <fullName evidence="1">3'-5' exoribonuclease Rv2179c-like domain-containing protein</fullName>
    </recommendedName>
</protein>
<reference evidence="2" key="1">
    <citation type="journal article" date="2020" name="Nature">
        <title>Giant virus diversity and host interactions through global metagenomics.</title>
        <authorList>
            <person name="Schulz F."/>
            <person name="Roux S."/>
            <person name="Paez-Espino D."/>
            <person name="Jungbluth S."/>
            <person name="Walsh D.A."/>
            <person name="Denef V.J."/>
            <person name="McMahon K.D."/>
            <person name="Konstantinidis K.T."/>
            <person name="Eloe-Fadrosh E.A."/>
            <person name="Kyrpides N.C."/>
            <person name="Woyke T."/>
        </authorList>
    </citation>
    <scope>NUCLEOTIDE SEQUENCE</scope>
    <source>
        <strain evidence="2">GVMAG-M-3300023174-102</strain>
    </source>
</reference>
<dbReference type="InterPro" id="IPR033390">
    <property type="entry name" value="Rv2179c-like"/>
</dbReference>
<dbReference type="Pfam" id="PF16473">
    <property type="entry name" value="Rv2179c-like"/>
    <property type="match status" value="1"/>
</dbReference>
<sequence length="178" mass="20624">MNIMIDLETYSTANNAVILSIGAIKFSLHDKSLPELDKLDTFYRKIDIQSCVDLGMDINSNTVNWWNNQTEDAKSEVFSLDNRIPITQAIQEFIVWFGSTNNVVWANGIDFDCVILSNAIELCKCKVPWNFWNVMDCRTVMKLYNIRLADIKYESLIKHHSLHDCYRQILGLRKALKK</sequence>
<dbReference type="AlphaFoldDB" id="A0A6C0D111"/>
<organism evidence="2">
    <name type="scientific">viral metagenome</name>
    <dbReference type="NCBI Taxonomy" id="1070528"/>
    <lineage>
        <taxon>unclassified sequences</taxon>
        <taxon>metagenomes</taxon>
        <taxon>organismal metagenomes</taxon>
    </lineage>
</organism>
<evidence type="ECO:0000313" key="2">
    <source>
        <dbReference type="EMBL" id="QHT09784.1"/>
    </source>
</evidence>
<proteinExistence type="predicted"/>
<accession>A0A6C0D111</accession>
<dbReference type="GO" id="GO:0003676">
    <property type="term" value="F:nucleic acid binding"/>
    <property type="evidence" value="ECO:0007669"/>
    <property type="project" value="InterPro"/>
</dbReference>
<dbReference type="InterPro" id="IPR036397">
    <property type="entry name" value="RNaseH_sf"/>
</dbReference>
<name>A0A6C0D111_9ZZZZ</name>
<dbReference type="Gene3D" id="3.30.420.10">
    <property type="entry name" value="Ribonuclease H-like superfamily/Ribonuclease H"/>
    <property type="match status" value="1"/>
</dbReference>
<dbReference type="SUPFAM" id="SSF53098">
    <property type="entry name" value="Ribonuclease H-like"/>
    <property type="match status" value="1"/>
</dbReference>
<feature type="domain" description="3'-5' exoribonuclease Rv2179c-like" evidence="1">
    <location>
        <begin position="2"/>
        <end position="169"/>
    </location>
</feature>